<keyword evidence="4" id="KW-1185">Reference proteome</keyword>
<proteinExistence type="inferred from homology"/>
<dbReference type="Pfam" id="PF05199">
    <property type="entry name" value="GMC_oxred_C"/>
    <property type="match status" value="1"/>
</dbReference>
<dbReference type="Gene3D" id="3.50.50.60">
    <property type="entry name" value="FAD/NAD(P)-binding domain"/>
    <property type="match status" value="1"/>
</dbReference>
<name>A0ABW0ZD74_9ACTN</name>
<evidence type="ECO:0000313" key="4">
    <source>
        <dbReference type="Proteomes" id="UP001596072"/>
    </source>
</evidence>
<organism evidence="3 4">
    <name type="scientific">Nocardioides vastitatis</name>
    <dbReference type="NCBI Taxonomy" id="2568655"/>
    <lineage>
        <taxon>Bacteria</taxon>
        <taxon>Bacillati</taxon>
        <taxon>Actinomycetota</taxon>
        <taxon>Actinomycetes</taxon>
        <taxon>Propionibacteriales</taxon>
        <taxon>Nocardioidaceae</taxon>
        <taxon>Nocardioides</taxon>
    </lineage>
</organism>
<sequence length="524" mass="56757">METLTEDVTVDYLVIGGGTAGCVVASRLSEDPTVTVALVEAGPTDANEPRAHSIRRWAEMLEGEYDLDYRSVPQERGNSFIRQARLRILGGCSTANTMITWRPFRGDLDEWVSLGADGWDYETVSPYFDRLLAQVTPIPEADRNPYLMDVIEAASAALDVPVRETWNDTEFLTGAGYFEIGYDPETNHRSSASYSYIRRGAQERDNLQLVLETLAERLIIEDGRAVGAVLRSSAGQTTVVRARREVIVSCGAIDSPALLMRSGIGPRDVLEAAGIDVLVDLPGVGENLQDHAEGLVIWEARSDRPTVRATGWDAGYVITVDDDSTVPDVSTHIPLDTWGVAAERYGAVLPENNVSLVFNIAKPRSSGRVWITSADPREVPSIDYRYFTDAEGRDERMLIAGARAARRVAAQEPFASHVVREIFPGEHVQSDEGLSEALRATHQTVYHVSCTCKMGGDADPMAVLDAALRVRGVAGLRVVDASSFPTISALNPVGLVLTLAERAADLIRADAGESSGATLSATAN</sequence>
<dbReference type="PANTHER" id="PTHR11552">
    <property type="entry name" value="GLUCOSE-METHANOL-CHOLINE GMC OXIDOREDUCTASE"/>
    <property type="match status" value="1"/>
</dbReference>
<reference evidence="4" key="1">
    <citation type="journal article" date="2019" name="Int. J. Syst. Evol. Microbiol.">
        <title>The Global Catalogue of Microorganisms (GCM) 10K type strain sequencing project: providing services to taxonomists for standard genome sequencing and annotation.</title>
        <authorList>
            <consortium name="The Broad Institute Genomics Platform"/>
            <consortium name="The Broad Institute Genome Sequencing Center for Infectious Disease"/>
            <person name="Wu L."/>
            <person name="Ma J."/>
        </authorList>
    </citation>
    <scope>NUCLEOTIDE SEQUENCE [LARGE SCALE GENOMIC DNA]</scope>
    <source>
        <strain evidence="4">YIM 94188</strain>
    </source>
</reference>
<dbReference type="EMBL" id="JBHSNS010000002">
    <property type="protein sequence ID" value="MFC5728930.1"/>
    <property type="molecule type" value="Genomic_DNA"/>
</dbReference>
<accession>A0ABW0ZD74</accession>
<feature type="domain" description="Glucose-methanol-choline oxidoreductase N-terminal" evidence="2">
    <location>
        <begin position="251"/>
        <end position="265"/>
    </location>
</feature>
<dbReference type="InterPro" id="IPR012132">
    <property type="entry name" value="GMC_OxRdtase"/>
</dbReference>
<protein>
    <submittedName>
        <fullName evidence="3">GMC family oxidoreductase</fullName>
    </submittedName>
</protein>
<evidence type="ECO:0000256" key="1">
    <source>
        <dbReference type="ARBA" id="ARBA00010790"/>
    </source>
</evidence>
<gene>
    <name evidence="3" type="ORF">ACFPQB_08365</name>
</gene>
<dbReference type="Pfam" id="PF00732">
    <property type="entry name" value="GMC_oxred_N"/>
    <property type="match status" value="1"/>
</dbReference>
<evidence type="ECO:0000259" key="2">
    <source>
        <dbReference type="PROSITE" id="PS00624"/>
    </source>
</evidence>
<dbReference type="PIRSF" id="PIRSF000137">
    <property type="entry name" value="Alcohol_oxidase"/>
    <property type="match status" value="1"/>
</dbReference>
<comment type="similarity">
    <text evidence="1">Belongs to the GMC oxidoreductase family.</text>
</comment>
<dbReference type="PANTHER" id="PTHR11552:SF152">
    <property type="entry name" value="OXIDASE (CODA), PUTATIVE (AFU_ORTHOLOGUE AFUA_8G04090)-RELATED"/>
    <property type="match status" value="1"/>
</dbReference>
<dbReference type="SUPFAM" id="SSF51905">
    <property type="entry name" value="FAD/NAD(P)-binding domain"/>
    <property type="match status" value="1"/>
</dbReference>
<comment type="caution">
    <text evidence="3">The sequence shown here is derived from an EMBL/GenBank/DDBJ whole genome shotgun (WGS) entry which is preliminary data.</text>
</comment>
<dbReference type="PROSITE" id="PS00624">
    <property type="entry name" value="GMC_OXRED_2"/>
    <property type="match status" value="1"/>
</dbReference>
<evidence type="ECO:0000313" key="3">
    <source>
        <dbReference type="EMBL" id="MFC5728930.1"/>
    </source>
</evidence>
<dbReference type="Proteomes" id="UP001596072">
    <property type="component" value="Unassembled WGS sequence"/>
</dbReference>
<dbReference type="InterPro" id="IPR036188">
    <property type="entry name" value="FAD/NAD-bd_sf"/>
</dbReference>
<dbReference type="InterPro" id="IPR007867">
    <property type="entry name" value="GMC_OxRtase_C"/>
</dbReference>
<dbReference type="SUPFAM" id="SSF54373">
    <property type="entry name" value="FAD-linked reductases, C-terminal domain"/>
    <property type="match status" value="1"/>
</dbReference>
<dbReference type="RefSeq" id="WP_206056259.1">
    <property type="nucleotide sequence ID" value="NZ_JBHSNS010000002.1"/>
</dbReference>
<dbReference type="InterPro" id="IPR000172">
    <property type="entry name" value="GMC_OxRdtase_N"/>
</dbReference>
<dbReference type="Gene3D" id="3.30.410.40">
    <property type="match status" value="1"/>
</dbReference>